<dbReference type="EMBL" id="JAAGNN010000029">
    <property type="protein sequence ID" value="KAF4070362.1"/>
    <property type="molecule type" value="Genomic_DNA"/>
</dbReference>
<protein>
    <submittedName>
        <fullName evidence="2">Uncharacterized protein</fullName>
    </submittedName>
</protein>
<proteinExistence type="predicted"/>
<feature type="non-terminal residue" evidence="2">
    <location>
        <position position="1"/>
    </location>
</feature>
<sequence>VGKGGREAEIGAEREREREKREREREREKKFVSRLWRSGDRPSEDRVPSEISWSVRTLMARRKSVSLITSRPGLRDSVPRLIQGTV</sequence>
<dbReference type="Proteomes" id="UP000593565">
    <property type="component" value="Unassembled WGS sequence"/>
</dbReference>
<accession>A0A7J5ZI92</accession>
<comment type="caution">
    <text evidence="2">The sequence shown here is derived from an EMBL/GenBank/DDBJ whole genome shotgun (WGS) entry which is preliminary data.</text>
</comment>
<organism evidence="2 3">
    <name type="scientific">Ameiurus melas</name>
    <name type="common">Black bullhead</name>
    <name type="synonym">Silurus melas</name>
    <dbReference type="NCBI Taxonomy" id="219545"/>
    <lineage>
        <taxon>Eukaryota</taxon>
        <taxon>Metazoa</taxon>
        <taxon>Chordata</taxon>
        <taxon>Craniata</taxon>
        <taxon>Vertebrata</taxon>
        <taxon>Euteleostomi</taxon>
        <taxon>Actinopterygii</taxon>
        <taxon>Neopterygii</taxon>
        <taxon>Teleostei</taxon>
        <taxon>Ostariophysi</taxon>
        <taxon>Siluriformes</taxon>
        <taxon>Ictaluridae</taxon>
        <taxon>Ameiurus</taxon>
    </lineage>
</organism>
<keyword evidence="3" id="KW-1185">Reference proteome</keyword>
<evidence type="ECO:0000313" key="2">
    <source>
        <dbReference type="EMBL" id="KAF4070362.1"/>
    </source>
</evidence>
<feature type="region of interest" description="Disordered" evidence="1">
    <location>
        <begin position="1"/>
        <end position="28"/>
    </location>
</feature>
<evidence type="ECO:0000313" key="3">
    <source>
        <dbReference type="Proteomes" id="UP000593565"/>
    </source>
</evidence>
<reference evidence="2 3" key="1">
    <citation type="submission" date="2020-02" db="EMBL/GenBank/DDBJ databases">
        <title>A chromosome-scale genome assembly of the black bullhead catfish (Ameiurus melas).</title>
        <authorList>
            <person name="Wen M."/>
            <person name="Zham M."/>
            <person name="Cabau C."/>
            <person name="Klopp C."/>
            <person name="Donnadieu C."/>
            <person name="Roques C."/>
            <person name="Bouchez O."/>
            <person name="Lampietro C."/>
            <person name="Jouanno E."/>
            <person name="Herpin A."/>
            <person name="Louis A."/>
            <person name="Berthelot C."/>
            <person name="Parey E."/>
            <person name="Roest-Crollius H."/>
            <person name="Braasch I."/>
            <person name="Postlethwait J."/>
            <person name="Robinson-Rechavi M."/>
            <person name="Echchiki A."/>
            <person name="Begum T."/>
            <person name="Montfort J."/>
            <person name="Schartl M."/>
            <person name="Bobe J."/>
            <person name="Guiguen Y."/>
        </authorList>
    </citation>
    <scope>NUCLEOTIDE SEQUENCE [LARGE SCALE GENOMIC DNA]</scope>
    <source>
        <strain evidence="2">M_S1</strain>
        <tissue evidence="2">Blood</tissue>
    </source>
</reference>
<dbReference type="AlphaFoldDB" id="A0A7J5ZI92"/>
<gene>
    <name evidence="2" type="ORF">AMELA_G00284700</name>
</gene>
<name>A0A7J5ZI92_AMEME</name>
<evidence type="ECO:0000256" key="1">
    <source>
        <dbReference type="SAM" id="MobiDB-lite"/>
    </source>
</evidence>